<feature type="transmembrane region" description="Helical" evidence="1">
    <location>
        <begin position="12"/>
        <end position="44"/>
    </location>
</feature>
<reference evidence="3" key="2">
    <citation type="submission" date="2017-05" db="EMBL/GenBank/DDBJ databases">
        <authorList>
            <consortium name="The Broad Institute Genomics Platform"/>
            <consortium name="The Broad Institute Genomic Center for Infectious Diseases"/>
            <person name="Earl A."/>
            <person name="Manson A."/>
            <person name="Schwartman J."/>
            <person name="Gilmore M."/>
            <person name="Abouelleil A."/>
            <person name="Cao P."/>
            <person name="Chapman S."/>
            <person name="Cusick C."/>
            <person name="Shea T."/>
            <person name="Young S."/>
            <person name="Neafsey D."/>
            <person name="Nusbaum C."/>
            <person name="Birren B."/>
        </authorList>
    </citation>
    <scope>NUCLEOTIDE SEQUENCE</scope>
    <source>
        <strain evidence="3">9E7_DIV0242</strain>
    </source>
</reference>
<keyword evidence="1" id="KW-1133">Transmembrane helix</keyword>
<evidence type="ECO:0000256" key="1">
    <source>
        <dbReference type="SAM" id="Phobius"/>
    </source>
</evidence>
<dbReference type="AlphaFoldDB" id="A0A242K8P9"/>
<gene>
    <name evidence="2" type="ORF">A5888_001587</name>
    <name evidence="3" type="ORF">A5888_002824</name>
</gene>
<evidence type="ECO:0000313" key="4">
    <source>
        <dbReference type="Proteomes" id="UP000195141"/>
    </source>
</evidence>
<dbReference type="RefSeq" id="WP_170924741.1">
    <property type="nucleotide sequence ID" value="NZ_CP147247.1"/>
</dbReference>
<dbReference type="Proteomes" id="UP000195141">
    <property type="component" value="Chromosome"/>
</dbReference>
<sequence>MFIDILKMCRSLVLVATAFYLSFIDVPIIVNVAIIVYCILNLIIEMDEQLEARREE</sequence>
<dbReference type="EMBL" id="CP147247">
    <property type="protein sequence ID" value="WYJ91056.1"/>
    <property type="molecule type" value="Genomic_DNA"/>
</dbReference>
<protein>
    <submittedName>
        <fullName evidence="2">Uncharacterized protein</fullName>
    </submittedName>
</protein>
<keyword evidence="1" id="KW-0472">Membrane</keyword>
<reference evidence="3" key="3">
    <citation type="submission" date="2024-03" db="EMBL/GenBank/DDBJ databases">
        <title>The Genome Sequence of Enterococcus sp. DIV0242b.</title>
        <authorList>
            <consortium name="The Broad Institute Genomics Platform"/>
            <consortium name="The Broad Institute Microbial Omics Core"/>
            <consortium name="The Broad Institute Genomic Center for Infectious Diseases"/>
            <person name="Earl A."/>
            <person name="Manson A."/>
            <person name="Gilmore M."/>
            <person name="Schwartman J."/>
            <person name="Shea T."/>
            <person name="Abouelleil A."/>
            <person name="Cao P."/>
            <person name="Chapman S."/>
            <person name="Cusick C."/>
            <person name="Young S."/>
            <person name="Neafsey D."/>
            <person name="Nusbaum C."/>
            <person name="Birren B."/>
        </authorList>
    </citation>
    <scope>NUCLEOTIDE SEQUENCE</scope>
    <source>
        <strain evidence="3">9E7_DIV0242</strain>
    </source>
</reference>
<accession>A0A242K8P9</accession>
<dbReference type="EMBL" id="NGMM01000002">
    <property type="protein sequence ID" value="OTP17449.1"/>
    <property type="molecule type" value="Genomic_DNA"/>
</dbReference>
<keyword evidence="4" id="KW-1185">Reference proteome</keyword>
<organism evidence="2">
    <name type="scientific">Candidatus Enterococcus clewellii</name>
    <dbReference type="NCBI Taxonomy" id="1834193"/>
    <lineage>
        <taxon>Bacteria</taxon>
        <taxon>Bacillati</taxon>
        <taxon>Bacillota</taxon>
        <taxon>Bacilli</taxon>
        <taxon>Lactobacillales</taxon>
        <taxon>Enterococcaceae</taxon>
        <taxon>Enterococcus</taxon>
    </lineage>
</organism>
<reference evidence="2" key="1">
    <citation type="submission" date="2017-05" db="EMBL/GenBank/DDBJ databases">
        <title>The Genome Sequence of Enterococcus sp. 9E7_DIV0242.</title>
        <authorList>
            <consortium name="The Broad Institute Genomics Platform"/>
            <consortium name="The Broad Institute Genomic Center for Infectious Diseases"/>
            <person name="Earl A."/>
            <person name="Manson A."/>
            <person name="Schwartman J."/>
            <person name="Gilmore M."/>
            <person name="Abouelleil A."/>
            <person name="Cao P."/>
            <person name="Chapman S."/>
            <person name="Cusick C."/>
            <person name="Shea T."/>
            <person name="Young S."/>
            <person name="Neafsey D."/>
            <person name="Nusbaum C."/>
            <person name="Birren B."/>
        </authorList>
    </citation>
    <scope>NUCLEOTIDE SEQUENCE [LARGE SCALE GENOMIC DNA]</scope>
    <source>
        <strain evidence="2">9E7_DIV0242</strain>
    </source>
</reference>
<evidence type="ECO:0000313" key="2">
    <source>
        <dbReference type="EMBL" id="OTP17449.1"/>
    </source>
</evidence>
<proteinExistence type="predicted"/>
<evidence type="ECO:0000313" key="3">
    <source>
        <dbReference type="EMBL" id="WYJ91056.1"/>
    </source>
</evidence>
<keyword evidence="1" id="KW-0812">Transmembrane</keyword>
<name>A0A242K8P9_9ENTE</name>